<organism evidence="1 2">
    <name type="scientific">Klebsiella pneumoniae</name>
    <dbReference type="NCBI Taxonomy" id="573"/>
    <lineage>
        <taxon>Bacteria</taxon>
        <taxon>Pseudomonadati</taxon>
        <taxon>Pseudomonadota</taxon>
        <taxon>Gammaproteobacteria</taxon>
        <taxon>Enterobacterales</taxon>
        <taxon>Enterobacteriaceae</taxon>
        <taxon>Klebsiella/Raoultella group</taxon>
        <taxon>Klebsiella</taxon>
        <taxon>Klebsiella pneumoniae complex</taxon>
    </lineage>
</organism>
<name>A0A447S3W1_KLEPN</name>
<dbReference type="AlphaFoldDB" id="A0A447S3W1"/>
<dbReference type="EMBL" id="LR134162">
    <property type="protein sequence ID" value="VEB06771.1"/>
    <property type="molecule type" value="Genomic_DNA"/>
</dbReference>
<protein>
    <submittedName>
        <fullName evidence="1">Uncharacterized protein</fullName>
    </submittedName>
</protein>
<evidence type="ECO:0000313" key="2">
    <source>
        <dbReference type="Proteomes" id="UP000282433"/>
    </source>
</evidence>
<evidence type="ECO:0000313" key="1">
    <source>
        <dbReference type="EMBL" id="VEB06771.1"/>
    </source>
</evidence>
<accession>A0A447S3W1</accession>
<proteinExistence type="predicted"/>
<reference evidence="1 2" key="1">
    <citation type="submission" date="2018-12" db="EMBL/GenBank/DDBJ databases">
        <authorList>
            <consortium name="Pathogen Informatics"/>
        </authorList>
    </citation>
    <scope>NUCLEOTIDE SEQUENCE [LARGE SCALE GENOMIC DNA]</scope>
    <source>
        <strain evidence="1 2">NCTC13635</strain>
    </source>
</reference>
<gene>
    <name evidence="1" type="ORF">NCTC13635_06271</name>
</gene>
<sequence length="75" mass="8365">MLSHAVRQALVEPGMAKISVRFGDAGHGPGLQRRGADLFERQHAEHFAKAFDLTIKQRQQRFRRLIAVGKTGAAR</sequence>
<dbReference type="Proteomes" id="UP000282433">
    <property type="component" value="Chromosome"/>
</dbReference>